<protein>
    <recommendedName>
        <fullName evidence="2">DUF402 domain-containing protein</fullName>
    </recommendedName>
</protein>
<evidence type="ECO:0000256" key="1">
    <source>
        <dbReference type="SAM" id="MobiDB-lite"/>
    </source>
</evidence>
<proteinExistence type="predicted"/>
<feature type="domain" description="DUF402" evidence="2">
    <location>
        <begin position="42"/>
        <end position="171"/>
    </location>
</feature>
<dbReference type="InterPro" id="IPR014465">
    <property type="entry name" value="UCP012622"/>
</dbReference>
<evidence type="ECO:0000313" key="3">
    <source>
        <dbReference type="EMBL" id="GDY31080.1"/>
    </source>
</evidence>
<dbReference type="Proteomes" id="UP000298860">
    <property type="component" value="Unassembled WGS sequence"/>
</dbReference>
<dbReference type="AlphaFoldDB" id="A0A4D4J7S9"/>
<evidence type="ECO:0000313" key="4">
    <source>
        <dbReference type="Proteomes" id="UP000298860"/>
    </source>
</evidence>
<dbReference type="InterPro" id="IPR007295">
    <property type="entry name" value="DUF402"/>
</dbReference>
<keyword evidence="4" id="KW-1185">Reference proteome</keyword>
<evidence type="ECO:0000259" key="2">
    <source>
        <dbReference type="Pfam" id="PF04167"/>
    </source>
</evidence>
<accession>A0A4D4J7S9</accession>
<sequence>MTCDDETGNAPGRHRGGDPPHAHPPKIEIFDLAERTNTDPKGRVRRVEEYRLAPFGLFMARPVVGHPTLAYFESWLLPEPGLRVTRQWWHPGAERDYDFYVDVVDIVAGQDRWRTVDHYLDLLVRTGRDVELLDVDELLAAVAAGLLPVAEGRDALEAAYRAVSGIAAHDYRLERWLATLGIRLTWRRAPSQ</sequence>
<dbReference type="InterPro" id="IPR035930">
    <property type="entry name" value="FomD-like_sf"/>
</dbReference>
<name>A0A4D4J7S9_9PSEU</name>
<dbReference type="Gene3D" id="2.40.380.10">
    <property type="entry name" value="FomD-like"/>
    <property type="match status" value="1"/>
</dbReference>
<feature type="region of interest" description="Disordered" evidence="1">
    <location>
        <begin position="1"/>
        <end position="25"/>
    </location>
</feature>
<dbReference type="EMBL" id="BJFL01000011">
    <property type="protein sequence ID" value="GDY31080.1"/>
    <property type="molecule type" value="Genomic_DNA"/>
</dbReference>
<reference evidence="4" key="1">
    <citation type="submission" date="2019-04" db="EMBL/GenBank/DDBJ databases">
        <title>Draft genome sequence of Pseudonocardiaceae bacterium SL3-2-4.</title>
        <authorList>
            <person name="Ningsih F."/>
            <person name="Yokota A."/>
            <person name="Sakai Y."/>
            <person name="Nanatani K."/>
            <person name="Yabe S."/>
            <person name="Oetari A."/>
            <person name="Sjamsuridzal W."/>
        </authorList>
    </citation>
    <scope>NUCLEOTIDE SEQUENCE [LARGE SCALE GENOMIC DNA]</scope>
    <source>
        <strain evidence="4">SL3-2-4</strain>
    </source>
</reference>
<dbReference type="SUPFAM" id="SSF159234">
    <property type="entry name" value="FomD-like"/>
    <property type="match status" value="1"/>
</dbReference>
<organism evidence="3 4">
    <name type="scientific">Gandjariella thermophila</name>
    <dbReference type="NCBI Taxonomy" id="1931992"/>
    <lineage>
        <taxon>Bacteria</taxon>
        <taxon>Bacillati</taxon>
        <taxon>Actinomycetota</taxon>
        <taxon>Actinomycetes</taxon>
        <taxon>Pseudonocardiales</taxon>
        <taxon>Pseudonocardiaceae</taxon>
        <taxon>Gandjariella</taxon>
    </lineage>
</organism>
<dbReference type="Pfam" id="PF04167">
    <property type="entry name" value="DUF402"/>
    <property type="match status" value="1"/>
</dbReference>
<dbReference type="PIRSF" id="PIRSF012622">
    <property type="entry name" value="UCP012622"/>
    <property type="match status" value="1"/>
</dbReference>
<gene>
    <name evidence="3" type="ORF">GTS_27130</name>
</gene>
<feature type="compositionally biased region" description="Basic and acidic residues" evidence="1">
    <location>
        <begin position="15"/>
        <end position="25"/>
    </location>
</feature>
<comment type="caution">
    <text evidence="3">The sequence shown here is derived from an EMBL/GenBank/DDBJ whole genome shotgun (WGS) entry which is preliminary data.</text>
</comment>